<keyword evidence="1" id="KW-1133">Transmembrane helix</keyword>
<feature type="transmembrane region" description="Helical" evidence="1">
    <location>
        <begin position="6"/>
        <end position="24"/>
    </location>
</feature>
<protein>
    <submittedName>
        <fullName evidence="2">Uncharacterized protein</fullName>
    </submittedName>
</protein>
<dbReference type="AlphaFoldDB" id="A0A0E9X4N5"/>
<reference evidence="2" key="2">
    <citation type="journal article" date="2015" name="Fish Shellfish Immunol.">
        <title>Early steps in the European eel (Anguilla anguilla)-Vibrio vulnificus interaction in the gills: Role of the RtxA13 toxin.</title>
        <authorList>
            <person name="Callol A."/>
            <person name="Pajuelo D."/>
            <person name="Ebbesson L."/>
            <person name="Teles M."/>
            <person name="MacKenzie S."/>
            <person name="Amaro C."/>
        </authorList>
    </citation>
    <scope>NUCLEOTIDE SEQUENCE</scope>
</reference>
<dbReference type="EMBL" id="GBXM01011757">
    <property type="protein sequence ID" value="JAH96820.1"/>
    <property type="molecule type" value="Transcribed_RNA"/>
</dbReference>
<sequence length="112" mass="12255">MSDTVETVAFKCSSVFYFLLFVLYRTVCMCKQSTLFLENTAELDRKEGFMKRWHVVMFLACLICPLCGGGGGLYGLPSSWLLCSPCPHCPSLWSLHISGCSPGRSGLGSEGS</sequence>
<keyword evidence="1" id="KW-0812">Transmembrane</keyword>
<reference evidence="2" key="1">
    <citation type="submission" date="2014-11" db="EMBL/GenBank/DDBJ databases">
        <authorList>
            <person name="Amaro Gonzalez C."/>
        </authorList>
    </citation>
    <scope>NUCLEOTIDE SEQUENCE</scope>
</reference>
<name>A0A0E9X4N5_ANGAN</name>
<proteinExistence type="predicted"/>
<accession>A0A0E9X4N5</accession>
<evidence type="ECO:0000313" key="2">
    <source>
        <dbReference type="EMBL" id="JAH96820.1"/>
    </source>
</evidence>
<keyword evidence="1" id="KW-0472">Membrane</keyword>
<evidence type="ECO:0000256" key="1">
    <source>
        <dbReference type="SAM" id="Phobius"/>
    </source>
</evidence>
<feature type="transmembrane region" description="Helical" evidence="1">
    <location>
        <begin position="55"/>
        <end position="76"/>
    </location>
</feature>
<organism evidence="2">
    <name type="scientific">Anguilla anguilla</name>
    <name type="common">European freshwater eel</name>
    <name type="synonym">Muraena anguilla</name>
    <dbReference type="NCBI Taxonomy" id="7936"/>
    <lineage>
        <taxon>Eukaryota</taxon>
        <taxon>Metazoa</taxon>
        <taxon>Chordata</taxon>
        <taxon>Craniata</taxon>
        <taxon>Vertebrata</taxon>
        <taxon>Euteleostomi</taxon>
        <taxon>Actinopterygii</taxon>
        <taxon>Neopterygii</taxon>
        <taxon>Teleostei</taxon>
        <taxon>Anguilliformes</taxon>
        <taxon>Anguillidae</taxon>
        <taxon>Anguilla</taxon>
    </lineage>
</organism>